<evidence type="ECO:0000256" key="1">
    <source>
        <dbReference type="ARBA" id="ARBA00009998"/>
    </source>
</evidence>
<keyword evidence="4 6" id="KW-0378">Hydrolase</keyword>
<evidence type="ECO:0000256" key="3">
    <source>
        <dbReference type="ARBA" id="ARBA00022722"/>
    </source>
</evidence>
<dbReference type="NCBIfam" id="TIGR01280">
    <property type="entry name" value="xseB"/>
    <property type="match status" value="1"/>
</dbReference>
<dbReference type="PANTHER" id="PTHR34137">
    <property type="entry name" value="EXODEOXYRIBONUCLEASE 7 SMALL SUBUNIT"/>
    <property type="match status" value="1"/>
</dbReference>
<dbReference type="Proteomes" id="UP000785625">
    <property type="component" value="Unassembled WGS sequence"/>
</dbReference>
<evidence type="ECO:0000256" key="4">
    <source>
        <dbReference type="ARBA" id="ARBA00022801"/>
    </source>
</evidence>
<dbReference type="InterPro" id="IPR003761">
    <property type="entry name" value="Exonuc_VII_S"/>
</dbReference>
<dbReference type="Gene3D" id="1.10.287.1040">
    <property type="entry name" value="Exonuclease VII, small subunit"/>
    <property type="match status" value="1"/>
</dbReference>
<comment type="caution">
    <text evidence="8">The sequence shown here is derived from an EMBL/GenBank/DDBJ whole genome shotgun (WGS) entry which is preliminary data.</text>
</comment>
<organism evidence="8 9">
    <name type="scientific">Limosilactobacillus coleohominis</name>
    <dbReference type="NCBI Taxonomy" id="181675"/>
    <lineage>
        <taxon>Bacteria</taxon>
        <taxon>Bacillati</taxon>
        <taxon>Bacillota</taxon>
        <taxon>Bacilli</taxon>
        <taxon>Lactobacillales</taxon>
        <taxon>Lactobacillaceae</taxon>
        <taxon>Limosilactobacillus</taxon>
    </lineage>
</organism>
<sequence>MATTRKKVTFEEQMANLQEIVDHLQQGNLSLDESIKEFKDGMKMANKLQTQLDKADKTLAQLMNDDGQLEPAEKAGEDLSNNGVNNQGYHSEFTDQDKSK</sequence>
<gene>
    <name evidence="6" type="primary">xseB</name>
    <name evidence="8" type="ORF">H5975_03715</name>
</gene>
<comment type="subunit">
    <text evidence="6">Heterooligomer composed of large and small subunits.</text>
</comment>
<keyword evidence="2 6" id="KW-0963">Cytoplasm</keyword>
<evidence type="ECO:0000313" key="8">
    <source>
        <dbReference type="EMBL" id="MBM6940604.1"/>
    </source>
</evidence>
<comment type="subcellular location">
    <subcellularLocation>
        <location evidence="6">Cytoplasm</location>
    </subcellularLocation>
</comment>
<dbReference type="PANTHER" id="PTHR34137:SF1">
    <property type="entry name" value="EXODEOXYRIBONUCLEASE 7 SMALL SUBUNIT"/>
    <property type="match status" value="1"/>
</dbReference>
<dbReference type="RefSeq" id="WP_204784921.1">
    <property type="nucleotide sequence ID" value="NZ_CALVGD010000063.1"/>
</dbReference>
<evidence type="ECO:0000256" key="2">
    <source>
        <dbReference type="ARBA" id="ARBA00022490"/>
    </source>
</evidence>
<comment type="catalytic activity">
    <reaction evidence="6">
        <text>Exonucleolytic cleavage in either 5'- to 3'- or 3'- to 5'-direction to yield nucleoside 5'-phosphates.</text>
        <dbReference type="EC" id="3.1.11.6"/>
    </reaction>
</comment>
<keyword evidence="5 6" id="KW-0269">Exonuclease</keyword>
<dbReference type="GO" id="GO:0008855">
    <property type="term" value="F:exodeoxyribonuclease VII activity"/>
    <property type="evidence" value="ECO:0007669"/>
    <property type="project" value="UniProtKB-EC"/>
</dbReference>
<dbReference type="EC" id="3.1.11.6" evidence="6"/>
<keyword evidence="9" id="KW-1185">Reference proteome</keyword>
<protein>
    <recommendedName>
        <fullName evidence="6">Exodeoxyribonuclease 7 small subunit</fullName>
        <ecNumber evidence="6">3.1.11.6</ecNumber>
    </recommendedName>
    <alternativeName>
        <fullName evidence="6">Exodeoxyribonuclease VII small subunit</fullName>
        <shortName evidence="6">Exonuclease VII small subunit</shortName>
    </alternativeName>
</protein>
<dbReference type="InterPro" id="IPR037004">
    <property type="entry name" value="Exonuc_VII_ssu_sf"/>
</dbReference>
<evidence type="ECO:0000256" key="5">
    <source>
        <dbReference type="ARBA" id="ARBA00022839"/>
    </source>
</evidence>
<dbReference type="Pfam" id="PF02609">
    <property type="entry name" value="Exonuc_VII_S"/>
    <property type="match status" value="1"/>
</dbReference>
<name>A0ABS2GZD2_9LACO</name>
<dbReference type="EMBL" id="JACJKU010000025">
    <property type="protein sequence ID" value="MBM6940604.1"/>
    <property type="molecule type" value="Genomic_DNA"/>
</dbReference>
<evidence type="ECO:0000256" key="6">
    <source>
        <dbReference type="HAMAP-Rule" id="MF_00337"/>
    </source>
</evidence>
<dbReference type="SUPFAM" id="SSF116842">
    <property type="entry name" value="XseB-like"/>
    <property type="match status" value="1"/>
</dbReference>
<accession>A0ABS2GZD2</accession>
<reference evidence="8 9" key="1">
    <citation type="journal article" date="2021" name="Sci. Rep.">
        <title>The distribution of antibiotic resistance genes in chicken gut microbiota commensals.</title>
        <authorList>
            <person name="Juricova H."/>
            <person name="Matiasovicova J."/>
            <person name="Kubasova T."/>
            <person name="Cejkova D."/>
            <person name="Rychlik I."/>
        </authorList>
    </citation>
    <scope>NUCLEOTIDE SEQUENCE [LARGE SCALE GENOMIC DNA]</scope>
    <source>
        <strain evidence="8 9">An574</strain>
    </source>
</reference>
<comment type="similarity">
    <text evidence="1 6">Belongs to the XseB family.</text>
</comment>
<feature type="region of interest" description="Disordered" evidence="7">
    <location>
        <begin position="63"/>
        <end position="100"/>
    </location>
</feature>
<comment type="function">
    <text evidence="6">Bidirectionally degrades single-stranded DNA into large acid-insoluble oligonucleotides, which are then degraded further into small acid-soluble oligonucleotides.</text>
</comment>
<dbReference type="NCBIfam" id="NF002138">
    <property type="entry name" value="PRK00977.1-2"/>
    <property type="match status" value="1"/>
</dbReference>
<evidence type="ECO:0000313" key="9">
    <source>
        <dbReference type="Proteomes" id="UP000785625"/>
    </source>
</evidence>
<feature type="compositionally biased region" description="Polar residues" evidence="7">
    <location>
        <begin position="79"/>
        <end position="89"/>
    </location>
</feature>
<keyword evidence="3 6" id="KW-0540">Nuclease</keyword>
<proteinExistence type="inferred from homology"/>
<dbReference type="HAMAP" id="MF_00337">
    <property type="entry name" value="Exonuc_7_S"/>
    <property type="match status" value="1"/>
</dbReference>
<evidence type="ECO:0000256" key="7">
    <source>
        <dbReference type="SAM" id="MobiDB-lite"/>
    </source>
</evidence>